<protein>
    <recommendedName>
        <fullName evidence="1">DUF3048 domain-containing protein</fullName>
    </recommendedName>
</protein>
<reference evidence="2 3" key="1">
    <citation type="journal article" date="2015" name="Nature">
        <title>rRNA introns, odd ribosomes, and small enigmatic genomes across a large radiation of phyla.</title>
        <authorList>
            <person name="Brown C.T."/>
            <person name="Hug L.A."/>
            <person name="Thomas B.C."/>
            <person name="Sharon I."/>
            <person name="Castelle C.J."/>
            <person name="Singh A."/>
            <person name="Wilkins M.J."/>
            <person name="Williams K.H."/>
            <person name="Banfield J.F."/>
        </authorList>
    </citation>
    <scope>NUCLEOTIDE SEQUENCE [LARGE SCALE GENOMIC DNA]</scope>
</reference>
<dbReference type="AlphaFoldDB" id="A0A0G0UEL6"/>
<gene>
    <name evidence="2" type="ORF">UU34_C0005G0043</name>
</gene>
<dbReference type="InterPro" id="IPR035328">
    <property type="entry name" value="DUF3048_C"/>
</dbReference>
<proteinExistence type="predicted"/>
<dbReference type="InterPro" id="IPR023158">
    <property type="entry name" value="YerB-like_sf"/>
</dbReference>
<comment type="caution">
    <text evidence="2">The sequence shown here is derived from an EMBL/GenBank/DDBJ whole genome shotgun (WGS) entry which is preliminary data.</text>
</comment>
<dbReference type="Gene3D" id="3.50.90.10">
    <property type="entry name" value="YerB-like"/>
    <property type="match status" value="1"/>
</dbReference>
<dbReference type="SUPFAM" id="SSF159774">
    <property type="entry name" value="YerB-like"/>
    <property type="match status" value="1"/>
</dbReference>
<feature type="domain" description="DUF3048" evidence="1">
    <location>
        <begin position="2"/>
        <end position="82"/>
    </location>
</feature>
<organism evidence="2 3">
    <name type="scientific">Candidatus Curtissbacteria bacterium GW2011_GWA1_41_11</name>
    <dbReference type="NCBI Taxonomy" id="1618409"/>
    <lineage>
        <taxon>Bacteria</taxon>
        <taxon>Candidatus Curtissiibacteriota</taxon>
    </lineage>
</organism>
<evidence type="ECO:0000259" key="1">
    <source>
        <dbReference type="Pfam" id="PF17479"/>
    </source>
</evidence>
<dbReference type="EMBL" id="LCAG01000005">
    <property type="protein sequence ID" value="KKR87369.1"/>
    <property type="molecule type" value="Genomic_DNA"/>
</dbReference>
<name>A0A0G0UEL6_9BACT</name>
<dbReference type="Pfam" id="PF17479">
    <property type="entry name" value="DUF3048_C"/>
    <property type="match status" value="1"/>
</dbReference>
<evidence type="ECO:0000313" key="2">
    <source>
        <dbReference type="EMBL" id="KKR87369.1"/>
    </source>
</evidence>
<accession>A0A0G0UEL6</accession>
<sequence length="94" mass="10580">MDLENQQQLTAKVVVVLFVKEIGPVDSHAHLLYNDVGSGNGQIWQDGKTIKITWKKPVRTSRTKFYDAAGREVQLNRGQIWIEMLPIGTSVSTQ</sequence>
<dbReference type="Proteomes" id="UP000034854">
    <property type="component" value="Unassembled WGS sequence"/>
</dbReference>
<evidence type="ECO:0000313" key="3">
    <source>
        <dbReference type="Proteomes" id="UP000034854"/>
    </source>
</evidence>